<accession>A0A0P8Y7M8</accession>
<organism evidence="1 2">
    <name type="scientific">Drosophila ananassae</name>
    <name type="common">Fruit fly</name>
    <dbReference type="NCBI Taxonomy" id="7217"/>
    <lineage>
        <taxon>Eukaryota</taxon>
        <taxon>Metazoa</taxon>
        <taxon>Ecdysozoa</taxon>
        <taxon>Arthropoda</taxon>
        <taxon>Hexapoda</taxon>
        <taxon>Insecta</taxon>
        <taxon>Pterygota</taxon>
        <taxon>Neoptera</taxon>
        <taxon>Endopterygota</taxon>
        <taxon>Diptera</taxon>
        <taxon>Brachycera</taxon>
        <taxon>Muscomorpha</taxon>
        <taxon>Ephydroidea</taxon>
        <taxon>Drosophilidae</taxon>
        <taxon>Drosophila</taxon>
        <taxon>Sophophora</taxon>
    </lineage>
</organism>
<evidence type="ECO:0000313" key="1">
    <source>
        <dbReference type="EMBL" id="KPU75279.1"/>
    </source>
</evidence>
<gene>
    <name evidence="1" type="primary">Dana\GF26736</name>
    <name evidence="1" type="ORF">GF26736</name>
</gene>
<dbReference type="InterPro" id="IPR052709">
    <property type="entry name" value="Transposase-MT_Hybrid"/>
</dbReference>
<sequence>MVIQFYREHVRLSGTKHSKRVVRLPRSGRPSTSLTDTNIDAVKEFISENHHGSLREIAQVLNISHESVRTILIDRLGMKRVGARAEFPAKRIPKAADETWMYE</sequence>
<dbReference type="PANTHER" id="PTHR46060:SF1">
    <property type="entry name" value="MARINER MOS1 TRANSPOSASE-LIKE PROTEIN"/>
    <property type="match status" value="1"/>
</dbReference>
<proteinExistence type="predicted"/>
<reference evidence="1 2" key="1">
    <citation type="journal article" date="2007" name="Nature">
        <title>Evolution of genes and genomes on the Drosophila phylogeny.</title>
        <authorList>
            <consortium name="Drosophila 12 Genomes Consortium"/>
            <person name="Clark A.G."/>
            <person name="Eisen M.B."/>
            <person name="Smith D.R."/>
            <person name="Bergman C.M."/>
            <person name="Oliver B."/>
            <person name="Markow T.A."/>
            <person name="Kaufman T.C."/>
            <person name="Kellis M."/>
            <person name="Gelbart W."/>
            <person name="Iyer V.N."/>
            <person name="Pollard D.A."/>
            <person name="Sackton T.B."/>
            <person name="Larracuente A.M."/>
            <person name="Singh N.D."/>
            <person name="Abad J.P."/>
            <person name="Abt D.N."/>
            <person name="Adryan B."/>
            <person name="Aguade M."/>
            <person name="Akashi H."/>
            <person name="Anderson W.W."/>
            <person name="Aquadro C.F."/>
            <person name="Ardell D.H."/>
            <person name="Arguello R."/>
            <person name="Artieri C.G."/>
            <person name="Barbash D.A."/>
            <person name="Barker D."/>
            <person name="Barsanti P."/>
            <person name="Batterham P."/>
            <person name="Batzoglou S."/>
            <person name="Begun D."/>
            <person name="Bhutkar A."/>
            <person name="Blanco E."/>
            <person name="Bosak S.A."/>
            <person name="Bradley R.K."/>
            <person name="Brand A.D."/>
            <person name="Brent M.R."/>
            <person name="Brooks A.N."/>
            <person name="Brown R.H."/>
            <person name="Butlin R.K."/>
            <person name="Caggese C."/>
            <person name="Calvi B.R."/>
            <person name="Bernardo de Carvalho A."/>
            <person name="Caspi A."/>
            <person name="Castrezana S."/>
            <person name="Celniker S.E."/>
            <person name="Chang J.L."/>
            <person name="Chapple C."/>
            <person name="Chatterji S."/>
            <person name="Chinwalla A."/>
            <person name="Civetta A."/>
            <person name="Clifton S.W."/>
            <person name="Comeron J.M."/>
            <person name="Costello J.C."/>
            <person name="Coyne J.A."/>
            <person name="Daub J."/>
            <person name="David R.G."/>
            <person name="Delcher A.L."/>
            <person name="Delehaunty K."/>
            <person name="Do C.B."/>
            <person name="Ebling H."/>
            <person name="Edwards K."/>
            <person name="Eickbush T."/>
            <person name="Evans J.D."/>
            <person name="Filipski A."/>
            <person name="Findeiss S."/>
            <person name="Freyhult E."/>
            <person name="Fulton L."/>
            <person name="Fulton R."/>
            <person name="Garcia A.C."/>
            <person name="Gardiner A."/>
            <person name="Garfield D.A."/>
            <person name="Garvin B.E."/>
            <person name="Gibson G."/>
            <person name="Gilbert D."/>
            <person name="Gnerre S."/>
            <person name="Godfrey J."/>
            <person name="Good R."/>
            <person name="Gotea V."/>
            <person name="Gravely B."/>
            <person name="Greenberg A.J."/>
            <person name="Griffiths-Jones S."/>
            <person name="Gross S."/>
            <person name="Guigo R."/>
            <person name="Gustafson E.A."/>
            <person name="Haerty W."/>
            <person name="Hahn M.W."/>
            <person name="Halligan D.L."/>
            <person name="Halpern A.L."/>
            <person name="Halter G.M."/>
            <person name="Han M.V."/>
            <person name="Heger A."/>
            <person name="Hillier L."/>
            <person name="Hinrichs A.S."/>
            <person name="Holmes I."/>
            <person name="Hoskins R.A."/>
            <person name="Hubisz M.J."/>
            <person name="Hultmark D."/>
            <person name="Huntley M.A."/>
            <person name="Jaffe D.B."/>
            <person name="Jagadeeshan S."/>
            <person name="Jeck W.R."/>
            <person name="Johnson J."/>
            <person name="Jones C.D."/>
            <person name="Jordan W.C."/>
            <person name="Karpen G.H."/>
            <person name="Kataoka E."/>
            <person name="Keightley P.D."/>
            <person name="Kheradpour P."/>
            <person name="Kirkness E.F."/>
            <person name="Koerich L.B."/>
            <person name="Kristiansen K."/>
            <person name="Kudrna D."/>
            <person name="Kulathinal R.J."/>
            <person name="Kumar S."/>
            <person name="Kwok R."/>
            <person name="Lander E."/>
            <person name="Langley C.H."/>
            <person name="Lapoint R."/>
            <person name="Lazzaro B.P."/>
            <person name="Lee S.J."/>
            <person name="Levesque L."/>
            <person name="Li R."/>
            <person name="Lin C.F."/>
            <person name="Lin M.F."/>
            <person name="Lindblad-Toh K."/>
            <person name="Llopart A."/>
            <person name="Long M."/>
            <person name="Low L."/>
            <person name="Lozovsky E."/>
            <person name="Lu J."/>
            <person name="Luo M."/>
            <person name="Machado C.A."/>
            <person name="Makalowski W."/>
            <person name="Marzo M."/>
            <person name="Matsuda M."/>
            <person name="Matzkin L."/>
            <person name="McAllister B."/>
            <person name="McBride C.S."/>
            <person name="McKernan B."/>
            <person name="McKernan K."/>
            <person name="Mendez-Lago M."/>
            <person name="Minx P."/>
            <person name="Mollenhauer M.U."/>
            <person name="Montooth K."/>
            <person name="Mount S.M."/>
            <person name="Mu X."/>
            <person name="Myers E."/>
            <person name="Negre B."/>
            <person name="Newfeld S."/>
            <person name="Nielsen R."/>
            <person name="Noor M.A."/>
            <person name="O'Grady P."/>
            <person name="Pachter L."/>
            <person name="Papaceit M."/>
            <person name="Parisi M.J."/>
            <person name="Parisi M."/>
            <person name="Parts L."/>
            <person name="Pedersen J.S."/>
            <person name="Pesole G."/>
            <person name="Phillippy A.M."/>
            <person name="Ponting C.P."/>
            <person name="Pop M."/>
            <person name="Porcelli D."/>
            <person name="Powell J.R."/>
            <person name="Prohaska S."/>
            <person name="Pruitt K."/>
            <person name="Puig M."/>
            <person name="Quesneville H."/>
            <person name="Ram K.R."/>
            <person name="Rand D."/>
            <person name="Rasmussen M.D."/>
            <person name="Reed L.K."/>
            <person name="Reenan R."/>
            <person name="Reily A."/>
            <person name="Remington K.A."/>
            <person name="Rieger T.T."/>
            <person name="Ritchie M.G."/>
            <person name="Robin C."/>
            <person name="Rogers Y.H."/>
            <person name="Rohde C."/>
            <person name="Rozas J."/>
            <person name="Rubenfield M.J."/>
            <person name="Ruiz A."/>
            <person name="Russo S."/>
            <person name="Salzberg S.L."/>
            <person name="Sanchez-Gracia A."/>
            <person name="Saranga D.J."/>
            <person name="Sato H."/>
            <person name="Schaeffer S.W."/>
            <person name="Schatz M.C."/>
            <person name="Schlenke T."/>
            <person name="Schwartz R."/>
            <person name="Segarra C."/>
            <person name="Singh R.S."/>
            <person name="Sirot L."/>
            <person name="Sirota M."/>
            <person name="Sisneros N.B."/>
            <person name="Smith C.D."/>
            <person name="Smith T.F."/>
            <person name="Spieth J."/>
            <person name="Stage D.E."/>
            <person name="Stark A."/>
            <person name="Stephan W."/>
            <person name="Strausberg R.L."/>
            <person name="Strempel S."/>
            <person name="Sturgill D."/>
            <person name="Sutton G."/>
            <person name="Sutton G.G."/>
            <person name="Tao W."/>
            <person name="Teichmann S."/>
            <person name="Tobari Y.N."/>
            <person name="Tomimura Y."/>
            <person name="Tsolas J.M."/>
            <person name="Valente V.L."/>
            <person name="Venter E."/>
            <person name="Venter J.C."/>
            <person name="Vicario S."/>
            <person name="Vieira F.G."/>
            <person name="Vilella A.J."/>
            <person name="Villasante A."/>
            <person name="Walenz B."/>
            <person name="Wang J."/>
            <person name="Wasserman M."/>
            <person name="Watts T."/>
            <person name="Wilson D."/>
            <person name="Wilson R.K."/>
            <person name="Wing R.A."/>
            <person name="Wolfner M.F."/>
            <person name="Wong A."/>
            <person name="Wong G.K."/>
            <person name="Wu C.I."/>
            <person name="Wu G."/>
            <person name="Yamamoto D."/>
            <person name="Yang H.P."/>
            <person name="Yang S.P."/>
            <person name="Yorke J.A."/>
            <person name="Yoshida K."/>
            <person name="Zdobnov E."/>
            <person name="Zhang P."/>
            <person name="Zhang Y."/>
            <person name="Zimin A.V."/>
            <person name="Baldwin J."/>
            <person name="Abdouelleil A."/>
            <person name="Abdulkadir J."/>
            <person name="Abebe A."/>
            <person name="Abera B."/>
            <person name="Abreu J."/>
            <person name="Acer S.C."/>
            <person name="Aftuck L."/>
            <person name="Alexander A."/>
            <person name="An P."/>
            <person name="Anderson E."/>
            <person name="Anderson S."/>
            <person name="Arachi H."/>
            <person name="Azer M."/>
            <person name="Bachantsang P."/>
            <person name="Barry A."/>
            <person name="Bayul T."/>
            <person name="Berlin A."/>
            <person name="Bessette D."/>
            <person name="Bloom T."/>
            <person name="Blye J."/>
            <person name="Boguslavskiy L."/>
            <person name="Bonnet C."/>
            <person name="Boukhgalter B."/>
            <person name="Bourzgui I."/>
            <person name="Brown A."/>
            <person name="Cahill P."/>
            <person name="Channer S."/>
            <person name="Cheshatsang Y."/>
            <person name="Chuda L."/>
            <person name="Citroen M."/>
            <person name="Collymore A."/>
            <person name="Cooke P."/>
            <person name="Costello M."/>
            <person name="D'Aco K."/>
            <person name="Daza R."/>
            <person name="De Haan G."/>
            <person name="DeGray S."/>
            <person name="DeMaso C."/>
            <person name="Dhargay N."/>
            <person name="Dooley K."/>
            <person name="Dooley E."/>
            <person name="Doricent M."/>
            <person name="Dorje P."/>
            <person name="Dorjee K."/>
            <person name="Dupes A."/>
            <person name="Elong R."/>
            <person name="Falk J."/>
            <person name="Farina A."/>
            <person name="Faro S."/>
            <person name="Ferguson D."/>
            <person name="Fisher S."/>
            <person name="Foley C.D."/>
            <person name="Franke A."/>
            <person name="Friedrich D."/>
            <person name="Gadbois L."/>
            <person name="Gearin G."/>
            <person name="Gearin C.R."/>
            <person name="Giannoukos G."/>
            <person name="Goode T."/>
            <person name="Graham J."/>
            <person name="Grandbois E."/>
            <person name="Grewal S."/>
            <person name="Gyaltsen K."/>
            <person name="Hafez N."/>
            <person name="Hagos B."/>
            <person name="Hall J."/>
            <person name="Henson C."/>
            <person name="Hollinger A."/>
            <person name="Honan T."/>
            <person name="Huard M.D."/>
            <person name="Hughes L."/>
            <person name="Hurhula B."/>
            <person name="Husby M.E."/>
            <person name="Kamat A."/>
            <person name="Kanga B."/>
            <person name="Kashin S."/>
            <person name="Khazanovich D."/>
            <person name="Kisner P."/>
            <person name="Lance K."/>
            <person name="Lara M."/>
            <person name="Lee W."/>
            <person name="Lennon N."/>
            <person name="Letendre F."/>
            <person name="LeVine R."/>
            <person name="Lipovsky A."/>
            <person name="Liu X."/>
            <person name="Liu J."/>
            <person name="Liu S."/>
            <person name="Lokyitsang T."/>
            <person name="Lokyitsang Y."/>
            <person name="Lubonja R."/>
            <person name="Lui A."/>
            <person name="MacDonald P."/>
            <person name="Magnisalis V."/>
            <person name="Maru K."/>
            <person name="Matthews C."/>
            <person name="McCusker W."/>
            <person name="McDonough S."/>
            <person name="Mehta T."/>
            <person name="Meldrim J."/>
            <person name="Meneus L."/>
            <person name="Mihai O."/>
            <person name="Mihalev A."/>
            <person name="Mihova T."/>
            <person name="Mittelman R."/>
            <person name="Mlenga V."/>
            <person name="Montmayeur A."/>
            <person name="Mulrain L."/>
            <person name="Navidi A."/>
            <person name="Naylor J."/>
            <person name="Negash T."/>
            <person name="Nguyen T."/>
            <person name="Nguyen N."/>
            <person name="Nicol R."/>
            <person name="Norbu C."/>
            <person name="Norbu N."/>
            <person name="Novod N."/>
            <person name="O'Neill B."/>
            <person name="Osman S."/>
            <person name="Markiewicz E."/>
            <person name="Oyono O.L."/>
            <person name="Patti C."/>
            <person name="Phunkhang P."/>
            <person name="Pierre F."/>
            <person name="Priest M."/>
            <person name="Raghuraman S."/>
            <person name="Rege F."/>
            <person name="Reyes R."/>
            <person name="Rise C."/>
            <person name="Rogov P."/>
            <person name="Ross K."/>
            <person name="Ryan E."/>
            <person name="Settipalli S."/>
            <person name="Shea T."/>
            <person name="Sherpa N."/>
            <person name="Shi L."/>
            <person name="Shih D."/>
            <person name="Sparrow T."/>
            <person name="Spaulding J."/>
            <person name="Stalker J."/>
            <person name="Stange-Thomann N."/>
            <person name="Stavropoulos S."/>
            <person name="Stone C."/>
            <person name="Strader C."/>
            <person name="Tesfaye S."/>
            <person name="Thomson T."/>
            <person name="Thoulutsang Y."/>
            <person name="Thoulutsang D."/>
            <person name="Topham K."/>
            <person name="Topping I."/>
            <person name="Tsamla T."/>
            <person name="Vassiliev H."/>
            <person name="Vo A."/>
            <person name="Wangchuk T."/>
            <person name="Wangdi T."/>
            <person name="Weiand M."/>
            <person name="Wilkinson J."/>
            <person name="Wilson A."/>
            <person name="Yadav S."/>
            <person name="Young G."/>
            <person name="Yu Q."/>
            <person name="Zembek L."/>
            <person name="Zhong D."/>
            <person name="Zimmer A."/>
            <person name="Zwirko Z."/>
            <person name="Jaffe D.B."/>
            <person name="Alvarez P."/>
            <person name="Brockman W."/>
            <person name="Butler J."/>
            <person name="Chin C."/>
            <person name="Gnerre S."/>
            <person name="Grabherr M."/>
            <person name="Kleber M."/>
            <person name="Mauceli E."/>
            <person name="MacCallum I."/>
        </authorList>
    </citation>
    <scope>NUCLEOTIDE SEQUENCE [LARGE SCALE GENOMIC DNA]</scope>
    <source>
        <strain evidence="2">Tucson 14024-0371.13</strain>
    </source>
</reference>
<dbReference type="PANTHER" id="PTHR46060">
    <property type="entry name" value="MARINER MOS1 TRANSPOSASE-LIKE PROTEIN"/>
    <property type="match status" value="1"/>
</dbReference>
<name>A0A0P8Y7M8_DROAN</name>
<dbReference type="AlphaFoldDB" id="A0A0P8Y7M8"/>
<keyword evidence="2" id="KW-1185">Reference proteome</keyword>
<evidence type="ECO:0000313" key="2">
    <source>
        <dbReference type="Proteomes" id="UP000007801"/>
    </source>
</evidence>
<dbReference type="STRING" id="7217.A0A0P8Y7M8"/>
<dbReference type="EMBL" id="CH902644">
    <property type="protein sequence ID" value="KPU75279.1"/>
    <property type="molecule type" value="Genomic_DNA"/>
</dbReference>
<dbReference type="Proteomes" id="UP000007801">
    <property type="component" value="Unassembled WGS sequence"/>
</dbReference>
<dbReference type="InParanoid" id="A0A0P8Y7M8"/>
<protein>
    <submittedName>
        <fullName evidence="1">Uncharacterized protein, isoform B</fullName>
    </submittedName>
</protein>